<feature type="transmembrane region" description="Helical" evidence="1">
    <location>
        <begin position="91"/>
        <end position="108"/>
    </location>
</feature>
<dbReference type="EMBL" id="VCKY01000044">
    <property type="protein sequence ID" value="TMR21347.1"/>
    <property type="molecule type" value="Genomic_DNA"/>
</dbReference>
<reference evidence="3 4" key="1">
    <citation type="submission" date="2019-05" db="EMBL/GenBank/DDBJ databases">
        <title>Draft genome sequence of Nonomuraea turkmeniaca DSM 43926.</title>
        <authorList>
            <person name="Saricaoglu S."/>
            <person name="Isik K."/>
        </authorList>
    </citation>
    <scope>NUCLEOTIDE SEQUENCE [LARGE SCALE GENOMIC DNA]</scope>
    <source>
        <strain evidence="3 4">DSM 43926</strain>
    </source>
</reference>
<keyword evidence="1" id="KW-0812">Transmembrane</keyword>
<dbReference type="Pfam" id="PF13808">
    <property type="entry name" value="DDE_Tnp_1_assoc"/>
    <property type="match status" value="1"/>
</dbReference>
<comment type="caution">
    <text evidence="3">The sequence shown here is derived from an EMBL/GenBank/DDBJ whole genome shotgun (WGS) entry which is preliminary data.</text>
</comment>
<feature type="transmembrane region" description="Helical" evidence="1">
    <location>
        <begin position="68"/>
        <end position="85"/>
    </location>
</feature>
<dbReference type="Proteomes" id="UP000309128">
    <property type="component" value="Unassembled WGS sequence"/>
</dbReference>
<feature type="domain" description="H repeat-associated protein N-terminal" evidence="2">
    <location>
        <begin position="52"/>
        <end position="142"/>
    </location>
</feature>
<keyword evidence="1" id="KW-1133">Transmembrane helix</keyword>
<dbReference type="InterPro" id="IPR032806">
    <property type="entry name" value="YbfD_N"/>
</dbReference>
<evidence type="ECO:0000313" key="3">
    <source>
        <dbReference type="EMBL" id="TMR21347.1"/>
    </source>
</evidence>
<evidence type="ECO:0000313" key="4">
    <source>
        <dbReference type="Proteomes" id="UP000309128"/>
    </source>
</evidence>
<keyword evidence="4" id="KW-1185">Reference proteome</keyword>
<dbReference type="RefSeq" id="WP_138666893.1">
    <property type="nucleotide sequence ID" value="NZ_VCKY01000044.1"/>
</dbReference>
<accession>A0A5S4FKV1</accession>
<dbReference type="AlphaFoldDB" id="A0A5S4FKV1"/>
<dbReference type="OrthoDB" id="3439052at2"/>
<sequence>MFRCKTSPEVFVVCNLLPPAPAVESAPILAVIREHAPQLAHTGGIQTGGLLDCLATIPDPRDRRGVRYALAAIVALCLAAVLSGEKARLDIVTWAAAAPGWLLVAVGIKARGGRLRAPHADTVERLLNQLDGQVADDVLGPWFAGRAGLGTVLEVAADRRASRRWRIRRYC</sequence>
<evidence type="ECO:0000256" key="1">
    <source>
        <dbReference type="SAM" id="Phobius"/>
    </source>
</evidence>
<name>A0A5S4FKV1_9ACTN</name>
<organism evidence="3 4">
    <name type="scientific">Nonomuraea turkmeniaca</name>
    <dbReference type="NCBI Taxonomy" id="103838"/>
    <lineage>
        <taxon>Bacteria</taxon>
        <taxon>Bacillati</taxon>
        <taxon>Actinomycetota</taxon>
        <taxon>Actinomycetes</taxon>
        <taxon>Streptosporangiales</taxon>
        <taxon>Streptosporangiaceae</taxon>
        <taxon>Nonomuraea</taxon>
    </lineage>
</organism>
<proteinExistence type="predicted"/>
<protein>
    <submittedName>
        <fullName evidence="3">Transposase family protein</fullName>
    </submittedName>
</protein>
<keyword evidence="1" id="KW-0472">Membrane</keyword>
<gene>
    <name evidence="3" type="ORF">ETD86_15735</name>
</gene>
<evidence type="ECO:0000259" key="2">
    <source>
        <dbReference type="Pfam" id="PF13808"/>
    </source>
</evidence>